<reference evidence="2 3" key="1">
    <citation type="submission" date="2017-02" db="EMBL/GenBank/DDBJ databases">
        <title>Pseudoalteromonas ulvae TC14 Genome.</title>
        <authorList>
            <person name="Molmeret M."/>
        </authorList>
    </citation>
    <scope>NUCLEOTIDE SEQUENCE [LARGE SCALE GENOMIC DNA]</scope>
    <source>
        <strain evidence="2">TC14</strain>
    </source>
</reference>
<dbReference type="Pfam" id="PF00535">
    <property type="entry name" value="Glycos_transf_2"/>
    <property type="match status" value="1"/>
</dbReference>
<dbReference type="CDD" id="cd00761">
    <property type="entry name" value="Glyco_tranf_GTA_type"/>
    <property type="match status" value="1"/>
</dbReference>
<feature type="domain" description="Glycosyltransferase 2-like" evidence="1">
    <location>
        <begin position="6"/>
        <end position="116"/>
    </location>
</feature>
<evidence type="ECO:0000259" key="1">
    <source>
        <dbReference type="Pfam" id="PF00535"/>
    </source>
</evidence>
<dbReference type="Proteomes" id="UP000194841">
    <property type="component" value="Unassembled WGS sequence"/>
</dbReference>
<name>A0A244CSQ7_PSEDV</name>
<organism evidence="2 3">
    <name type="scientific">Pseudoalteromonas ulvae</name>
    <dbReference type="NCBI Taxonomy" id="107327"/>
    <lineage>
        <taxon>Bacteria</taxon>
        <taxon>Pseudomonadati</taxon>
        <taxon>Pseudomonadota</taxon>
        <taxon>Gammaproteobacteria</taxon>
        <taxon>Alteromonadales</taxon>
        <taxon>Pseudoalteromonadaceae</taxon>
        <taxon>Pseudoalteromonas</taxon>
    </lineage>
</organism>
<dbReference type="SUPFAM" id="SSF53448">
    <property type="entry name" value="Nucleotide-diphospho-sugar transferases"/>
    <property type="match status" value="1"/>
</dbReference>
<dbReference type="AlphaFoldDB" id="A0A244CSQ7"/>
<dbReference type="InterPro" id="IPR029044">
    <property type="entry name" value="Nucleotide-diphossugar_trans"/>
</dbReference>
<dbReference type="PANTHER" id="PTHR43685">
    <property type="entry name" value="GLYCOSYLTRANSFERASE"/>
    <property type="match status" value="1"/>
</dbReference>
<evidence type="ECO:0000313" key="3">
    <source>
        <dbReference type="Proteomes" id="UP000194841"/>
    </source>
</evidence>
<dbReference type="InterPro" id="IPR001173">
    <property type="entry name" value="Glyco_trans_2-like"/>
</dbReference>
<dbReference type="OrthoDB" id="9802649at2"/>
<keyword evidence="3" id="KW-1185">Reference proteome</keyword>
<sequence>MSKDVSVIIPNYNCRTFLPKAISSVLQQTGLNIEIIIIDDGSTDGSNEWLNHAERAFNQVRVIRQVQRGVVAARNNAIQKANSEFIAFLDADDYWFANKLSAQINHMRKNQQCVLTFTNYLHVDMQYEGIIDCFSFWPEFASKYTNQDTEYKAISDPLNVLLQANVVGTSSVVVRRDAIIAAGGFDPTLRSASDWDCWLRIAMLGDVAFSEAVTMGYLMRPNSITANRINRLEAMAEIIERIGHHPDILPQTRKRAKALLIEFYGEYYRESGDRLNALKHAFIALSLHPHKRNVKNLLHDFKYLLVPNIQQGITN</sequence>
<protein>
    <submittedName>
        <fullName evidence="2">Glycosyl transferase</fullName>
    </submittedName>
</protein>
<dbReference type="Gene3D" id="3.90.550.10">
    <property type="entry name" value="Spore Coat Polysaccharide Biosynthesis Protein SpsA, Chain A"/>
    <property type="match status" value="1"/>
</dbReference>
<keyword evidence="2" id="KW-0808">Transferase</keyword>
<evidence type="ECO:0000313" key="2">
    <source>
        <dbReference type="EMBL" id="OUL58496.1"/>
    </source>
</evidence>
<accession>A0A244CSQ7</accession>
<dbReference type="EMBL" id="MWPV01000002">
    <property type="protein sequence ID" value="OUL58496.1"/>
    <property type="molecule type" value="Genomic_DNA"/>
</dbReference>
<dbReference type="PANTHER" id="PTHR43685:SF2">
    <property type="entry name" value="GLYCOSYLTRANSFERASE 2-LIKE DOMAIN-CONTAINING PROTEIN"/>
    <property type="match status" value="1"/>
</dbReference>
<dbReference type="GO" id="GO:0016740">
    <property type="term" value="F:transferase activity"/>
    <property type="evidence" value="ECO:0007669"/>
    <property type="project" value="UniProtKB-KW"/>
</dbReference>
<dbReference type="InterPro" id="IPR050834">
    <property type="entry name" value="Glycosyltransf_2"/>
</dbReference>
<comment type="caution">
    <text evidence="2">The sequence shown here is derived from an EMBL/GenBank/DDBJ whole genome shotgun (WGS) entry which is preliminary data.</text>
</comment>
<dbReference type="RefSeq" id="WP_086743799.1">
    <property type="nucleotide sequence ID" value="NZ_MWPV01000002.1"/>
</dbReference>
<proteinExistence type="predicted"/>
<gene>
    <name evidence="2" type="ORF">B1199_09230</name>
</gene>